<proteinExistence type="predicted"/>
<reference evidence="3" key="2">
    <citation type="submission" date="2013-12" db="EMBL/GenBank/DDBJ databases">
        <authorList>
            <person name="Yu Y."/>
            <person name="Lee S."/>
            <person name="de Baynast K."/>
            <person name="Wissotski M."/>
            <person name="Liu L."/>
            <person name="Talag J."/>
            <person name="Goicoechea J."/>
            <person name="Angelova A."/>
            <person name="Jetty R."/>
            <person name="Kudrna D."/>
            <person name="Golser W."/>
            <person name="Rivera L."/>
            <person name="Zhang J."/>
            <person name="Wing R."/>
        </authorList>
    </citation>
    <scope>NUCLEOTIDE SEQUENCE</scope>
</reference>
<organism evidence="2 3">
    <name type="scientific">Leersia perrieri</name>
    <dbReference type="NCBI Taxonomy" id="77586"/>
    <lineage>
        <taxon>Eukaryota</taxon>
        <taxon>Viridiplantae</taxon>
        <taxon>Streptophyta</taxon>
        <taxon>Embryophyta</taxon>
        <taxon>Tracheophyta</taxon>
        <taxon>Spermatophyta</taxon>
        <taxon>Magnoliopsida</taxon>
        <taxon>Liliopsida</taxon>
        <taxon>Poales</taxon>
        <taxon>Poaceae</taxon>
        <taxon>BOP clade</taxon>
        <taxon>Oryzoideae</taxon>
        <taxon>Oryzeae</taxon>
        <taxon>Oryzinae</taxon>
        <taxon>Leersia</taxon>
    </lineage>
</organism>
<evidence type="ECO:0000313" key="3">
    <source>
        <dbReference type="Proteomes" id="UP000032180"/>
    </source>
</evidence>
<evidence type="ECO:0000259" key="1">
    <source>
        <dbReference type="PROSITE" id="PS50181"/>
    </source>
</evidence>
<dbReference type="InterPro" id="IPR017451">
    <property type="entry name" value="F-box-assoc_interact_dom"/>
</dbReference>
<reference evidence="2 3" key="1">
    <citation type="submission" date="2012-08" db="EMBL/GenBank/DDBJ databases">
        <title>Oryza genome evolution.</title>
        <authorList>
            <person name="Wing R.A."/>
        </authorList>
    </citation>
    <scope>NUCLEOTIDE SEQUENCE</scope>
</reference>
<reference evidence="2" key="3">
    <citation type="submission" date="2015-04" db="UniProtKB">
        <authorList>
            <consortium name="EnsemblPlants"/>
        </authorList>
    </citation>
    <scope>IDENTIFICATION</scope>
</reference>
<dbReference type="NCBIfam" id="TIGR01640">
    <property type="entry name" value="F_box_assoc_1"/>
    <property type="match status" value="1"/>
</dbReference>
<dbReference type="HOGENOM" id="CLU_034248_1_1_1"/>
<dbReference type="Gramene" id="LPERR08G15880.1">
    <property type="protein sequence ID" value="LPERR08G15880.1"/>
    <property type="gene ID" value="LPERR08G15880"/>
</dbReference>
<evidence type="ECO:0000313" key="2">
    <source>
        <dbReference type="EnsemblPlants" id="LPERR08G15880.1"/>
    </source>
</evidence>
<dbReference type="eggNOG" id="ENOG502QS4I">
    <property type="taxonomic scope" value="Eukaryota"/>
</dbReference>
<accession>A0A0D9X983</accession>
<dbReference type="Pfam" id="PF08268">
    <property type="entry name" value="FBA_3"/>
    <property type="match status" value="1"/>
</dbReference>
<name>A0A0D9X983_9ORYZ</name>
<keyword evidence="3" id="KW-1185">Reference proteome</keyword>
<dbReference type="PANTHER" id="PTHR31111:SF133">
    <property type="entry name" value="OS07G0196600 PROTEIN"/>
    <property type="match status" value="1"/>
</dbReference>
<dbReference type="STRING" id="77586.A0A0D9X983"/>
<dbReference type="SUPFAM" id="SSF81383">
    <property type="entry name" value="F-box domain"/>
    <property type="match status" value="1"/>
</dbReference>
<dbReference type="Proteomes" id="UP000032180">
    <property type="component" value="Chromosome 8"/>
</dbReference>
<dbReference type="AlphaFoldDB" id="A0A0D9X983"/>
<dbReference type="PANTHER" id="PTHR31111">
    <property type="entry name" value="BNAA05G37150D PROTEIN-RELATED"/>
    <property type="match status" value="1"/>
</dbReference>
<dbReference type="EnsemblPlants" id="LPERR08G15880.1">
    <property type="protein sequence ID" value="LPERR08G15880.1"/>
    <property type="gene ID" value="LPERR08G15880"/>
</dbReference>
<dbReference type="InterPro" id="IPR036047">
    <property type="entry name" value="F-box-like_dom_sf"/>
</dbReference>
<dbReference type="Pfam" id="PF00646">
    <property type="entry name" value="F-box"/>
    <property type="match status" value="1"/>
</dbReference>
<dbReference type="SMART" id="SM00256">
    <property type="entry name" value="FBOX"/>
    <property type="match status" value="1"/>
</dbReference>
<dbReference type="CDD" id="cd22157">
    <property type="entry name" value="F-box_AtFBW1-like"/>
    <property type="match status" value="1"/>
</dbReference>
<dbReference type="PROSITE" id="PS50181">
    <property type="entry name" value="FBOX"/>
    <property type="match status" value="1"/>
</dbReference>
<protein>
    <recommendedName>
        <fullName evidence="1">F-box domain-containing protein</fullName>
    </recommendedName>
</protein>
<sequence>MLSRNITSEGKDPIKTYKRGRNITSTGKETIITYKRRRVRRCDIPEVPEELITEILLRLPVRSLARFKCVCKAWQNTISDPIFVRSHLLHSATKQEQKPSFLITPHKLDTVIDDEDWPTTFSNNFSFFQWQYGNDNMRLLHAMNFHGEFHSVGFMSHCDGLVLFPTDTNVYVINPATGDVLKLPEGQKDAKSSYWPTVGFGFDPRSNTYKVARYFYRSVNYTMQTYDAGMEVFTIGQDGSDCWREIVESPPYSLHGMQVAVHCKGSLIWMISEMLAKPHPNVLLRFSLENENFSLIPYPCTSLPIDQYI</sequence>
<dbReference type="InterPro" id="IPR013187">
    <property type="entry name" value="F-box-assoc_dom_typ3"/>
</dbReference>
<dbReference type="Gene3D" id="1.20.1280.50">
    <property type="match status" value="1"/>
</dbReference>
<feature type="domain" description="F-box" evidence="1">
    <location>
        <begin position="41"/>
        <end position="86"/>
    </location>
</feature>
<dbReference type="InterPro" id="IPR001810">
    <property type="entry name" value="F-box_dom"/>
</dbReference>